<feature type="compositionally biased region" description="Polar residues" evidence="3">
    <location>
        <begin position="1"/>
        <end position="11"/>
    </location>
</feature>
<dbReference type="InterPro" id="IPR012916">
    <property type="entry name" value="RED_N"/>
</dbReference>
<proteinExistence type="predicted"/>
<dbReference type="Pfam" id="PF07808">
    <property type="entry name" value="RED_N"/>
    <property type="match status" value="1"/>
</dbReference>
<feature type="compositionally biased region" description="Basic residues" evidence="3">
    <location>
        <begin position="487"/>
        <end position="498"/>
    </location>
</feature>
<feature type="compositionally biased region" description="Basic and acidic residues" evidence="3">
    <location>
        <begin position="92"/>
        <end position="103"/>
    </location>
</feature>
<dbReference type="EMBL" id="KN847496">
    <property type="protein sequence ID" value="KIW14527.1"/>
    <property type="molecule type" value="Genomic_DNA"/>
</dbReference>
<dbReference type="InterPro" id="IPR039896">
    <property type="entry name" value="Red-like"/>
</dbReference>
<feature type="compositionally biased region" description="Basic and acidic residues" evidence="3">
    <location>
        <begin position="251"/>
        <end position="263"/>
    </location>
</feature>
<keyword evidence="6" id="KW-1185">Reference proteome</keyword>
<dbReference type="Proteomes" id="UP000053328">
    <property type="component" value="Unassembled WGS sequence"/>
</dbReference>
<protein>
    <recommendedName>
        <fullName evidence="4">RED-like N-terminal domain-containing protein</fullName>
    </recommendedName>
</protein>
<feature type="compositionally biased region" description="Basic and acidic residues" evidence="3">
    <location>
        <begin position="219"/>
        <end position="232"/>
    </location>
</feature>
<feature type="compositionally biased region" description="Basic and acidic residues" evidence="3">
    <location>
        <begin position="164"/>
        <end position="187"/>
    </location>
</feature>
<sequence length="522" mass="57806">MDNSQFRTLLQSGKPPSDSDPQSAPAGFKKPALGSRSRASIPMTPRSVAGYNPSREFSKQVADHERARDGQPPAKKFKSSAAPKGTRLAAGYHDRTLARRTGEEGEETSDDREKRLQALEEMYKLQQIDEATFEKLKDEIGIGGSLNSTHLVKGLDWKLLERVRKGEDLENNSEEKRETSPRASKVDVDEELDQVLEKQVESRGPAPRQEQEAEDDGTTGDHRPLTRDEILQRLKQSRSGAPKPPAPEPVLSDRFKKVGSEKKSNKMKFVEIVNGRRREVLVITNKDGTTKRKTRWLDKEDERTVQGNRPLGMEVPAELLAKQQAALEQEAAGEDDDDDIFQGVADYDPLAGLEEDSDEEGKADETGALKPEAAVTDDKHKPRNYFGSSRQEEDAENKINPILKDPTLLAALKRAAGLKRSEQDAGLDPSDADPERAAKQQQLLARLKAQERADAEDMDLGFGDSRFGDDDDDEGPIWDDAEGASKKSGRKRGPKKRKGDKDNVGDVMAALEGRKKDKAKPA</sequence>
<dbReference type="OrthoDB" id="3366823at2759"/>
<feature type="region of interest" description="Disordered" evidence="3">
    <location>
        <begin position="1"/>
        <end position="112"/>
    </location>
</feature>
<evidence type="ECO:0000256" key="1">
    <source>
        <dbReference type="ARBA" id="ARBA00004123"/>
    </source>
</evidence>
<feature type="compositionally biased region" description="Low complexity" evidence="3">
    <location>
        <begin position="15"/>
        <end position="26"/>
    </location>
</feature>
<reference evidence="5 6" key="1">
    <citation type="submission" date="2015-01" db="EMBL/GenBank/DDBJ databases">
        <title>The Genome Sequence of Exophiala spinifera CBS89968.</title>
        <authorList>
            <consortium name="The Broad Institute Genomics Platform"/>
            <person name="Cuomo C."/>
            <person name="de Hoog S."/>
            <person name="Gorbushina A."/>
            <person name="Stielow B."/>
            <person name="Teixiera M."/>
            <person name="Abouelleil A."/>
            <person name="Chapman S.B."/>
            <person name="Priest M."/>
            <person name="Young S.K."/>
            <person name="Wortman J."/>
            <person name="Nusbaum C."/>
            <person name="Birren B."/>
        </authorList>
    </citation>
    <scope>NUCLEOTIDE SEQUENCE [LARGE SCALE GENOMIC DNA]</scope>
    <source>
        <strain evidence="5 6">CBS 89968</strain>
    </source>
</reference>
<gene>
    <name evidence="5" type="ORF">PV08_07311</name>
</gene>
<evidence type="ECO:0000259" key="4">
    <source>
        <dbReference type="Pfam" id="PF07808"/>
    </source>
</evidence>
<feature type="compositionally biased region" description="Acidic residues" evidence="3">
    <location>
        <begin position="469"/>
        <end position="482"/>
    </location>
</feature>
<name>A0A0D1ZP27_9EURO</name>
<evidence type="ECO:0000313" key="5">
    <source>
        <dbReference type="EMBL" id="KIW14527.1"/>
    </source>
</evidence>
<accession>A0A0D1ZP27</accession>
<feature type="compositionally biased region" description="Acidic residues" evidence="3">
    <location>
        <begin position="353"/>
        <end position="362"/>
    </location>
</feature>
<feature type="compositionally biased region" description="Acidic residues" evidence="3">
    <location>
        <begin position="331"/>
        <end position="340"/>
    </location>
</feature>
<dbReference type="GeneID" id="27334394"/>
<dbReference type="HOGENOM" id="CLU_017393_0_0_1"/>
<evidence type="ECO:0000256" key="3">
    <source>
        <dbReference type="SAM" id="MobiDB-lite"/>
    </source>
</evidence>
<feature type="region of interest" description="Disordered" evidence="3">
    <location>
        <begin position="164"/>
        <end position="263"/>
    </location>
</feature>
<feature type="compositionally biased region" description="Basic and acidic residues" evidence="3">
    <location>
        <begin position="512"/>
        <end position="522"/>
    </location>
</feature>
<dbReference type="RefSeq" id="XP_016234743.1">
    <property type="nucleotide sequence ID" value="XM_016381641.1"/>
</dbReference>
<evidence type="ECO:0000256" key="2">
    <source>
        <dbReference type="ARBA" id="ARBA00023242"/>
    </source>
</evidence>
<dbReference type="VEuPathDB" id="FungiDB:PV08_07311"/>
<dbReference type="AlphaFoldDB" id="A0A0D1ZP27"/>
<feature type="region of interest" description="Disordered" evidence="3">
    <location>
        <begin position="323"/>
        <end position="522"/>
    </location>
</feature>
<dbReference type="PANTHER" id="PTHR12765">
    <property type="entry name" value="RED PROTEIN IK FACTOR CYTOKINE IK"/>
    <property type="match status" value="1"/>
</dbReference>
<dbReference type="GO" id="GO:0005634">
    <property type="term" value="C:nucleus"/>
    <property type="evidence" value="ECO:0007669"/>
    <property type="project" value="UniProtKB-SubCell"/>
</dbReference>
<keyword evidence="2" id="KW-0539">Nucleus</keyword>
<organism evidence="5 6">
    <name type="scientific">Exophiala spinifera</name>
    <dbReference type="NCBI Taxonomy" id="91928"/>
    <lineage>
        <taxon>Eukaryota</taxon>
        <taxon>Fungi</taxon>
        <taxon>Dikarya</taxon>
        <taxon>Ascomycota</taxon>
        <taxon>Pezizomycotina</taxon>
        <taxon>Eurotiomycetes</taxon>
        <taxon>Chaetothyriomycetidae</taxon>
        <taxon>Chaetothyriales</taxon>
        <taxon>Herpotrichiellaceae</taxon>
        <taxon>Exophiala</taxon>
    </lineage>
</organism>
<dbReference type="STRING" id="91928.A0A0D1ZP27"/>
<feature type="domain" description="RED-like N-terminal" evidence="4">
    <location>
        <begin position="77"/>
        <end position="198"/>
    </location>
</feature>
<comment type="subcellular location">
    <subcellularLocation>
        <location evidence="1">Nucleus</location>
    </subcellularLocation>
</comment>
<feature type="compositionally biased region" description="Basic and acidic residues" evidence="3">
    <location>
        <begin position="56"/>
        <end position="69"/>
    </location>
</feature>
<evidence type="ECO:0000313" key="6">
    <source>
        <dbReference type="Proteomes" id="UP000053328"/>
    </source>
</evidence>